<evidence type="ECO:0000313" key="2">
    <source>
        <dbReference type="Proteomes" id="UP000051936"/>
    </source>
</evidence>
<sequence length="318" mass="34849">MNLEDSASYTFKELSGSTSINMKIEKIDASDPKGYKSRGSFVPRNSSANPDVEIAAFNLSAILGYDQIYRPAARYELGPIASQALKSLIGKYNIHGSARLANKARILKAIDSGSPLKGCVKAKKDDTGVAFDAIANTHAASNGAPNAGHPIIRFLQAANEKPTAGKSLTLKTGYDGDELELAREYSVIMTIDAITQQWDRYSGGNVAIRKDDQGRAHFYMTDNGGADLSDSWNARNLTWFSRFDRGVIQKLDDLKRFLDTPATGYLGYSDPEVFVADLGLYSQNSAAINVQRLRRNLGFVLDYVRATETKFGDKAFFD</sequence>
<keyword evidence="2" id="KW-1185">Reference proteome</keyword>
<accession>A0A0R3DIM6</accession>
<evidence type="ECO:0000313" key="1">
    <source>
        <dbReference type="EMBL" id="KRQ07372.1"/>
    </source>
</evidence>
<name>A0A0R3DIM6_9BRAD</name>
<gene>
    <name evidence="1" type="ORF">AOQ71_23830</name>
</gene>
<dbReference type="Proteomes" id="UP000051936">
    <property type="component" value="Unassembled WGS sequence"/>
</dbReference>
<proteinExistence type="predicted"/>
<organism evidence="1 2">
    <name type="scientific">Bradyrhizobium manausense</name>
    <dbReference type="NCBI Taxonomy" id="989370"/>
    <lineage>
        <taxon>Bacteria</taxon>
        <taxon>Pseudomonadati</taxon>
        <taxon>Pseudomonadota</taxon>
        <taxon>Alphaproteobacteria</taxon>
        <taxon>Hyphomicrobiales</taxon>
        <taxon>Nitrobacteraceae</taxon>
        <taxon>Bradyrhizobium</taxon>
    </lineage>
</organism>
<reference evidence="1 2" key="1">
    <citation type="submission" date="2015-09" db="EMBL/GenBank/DDBJ databases">
        <title>Draft Genome Sequence of Bradyrhizobium manausense Strain BR 3351T, a Novel Symbiotic Nitrogen-Fixing Alphaproteobacterium Isolated from Brazilian Amazon Rain Forest.</title>
        <authorList>
            <person name="De Araujo J.L."/>
            <person name="Zilli J.E."/>
        </authorList>
    </citation>
    <scope>NUCLEOTIDE SEQUENCE [LARGE SCALE GENOMIC DNA]</scope>
    <source>
        <strain evidence="1 2">BR3351</strain>
    </source>
</reference>
<dbReference type="EMBL" id="LJYG01000098">
    <property type="protein sequence ID" value="KRQ07372.1"/>
    <property type="molecule type" value="Genomic_DNA"/>
</dbReference>
<comment type="caution">
    <text evidence="1">The sequence shown here is derived from an EMBL/GenBank/DDBJ whole genome shotgun (WGS) entry which is preliminary data.</text>
</comment>
<protein>
    <submittedName>
        <fullName evidence="1">Uncharacterized protein</fullName>
    </submittedName>
</protein>
<dbReference type="AlphaFoldDB" id="A0A0R3DIM6"/>